<reference evidence="3" key="1">
    <citation type="journal article" date="2019" name="Int. J. Syst. Evol. Microbiol.">
        <title>The Global Catalogue of Microorganisms (GCM) 10K type strain sequencing project: providing services to taxonomists for standard genome sequencing and annotation.</title>
        <authorList>
            <consortium name="The Broad Institute Genomics Platform"/>
            <consortium name="The Broad Institute Genome Sequencing Center for Infectious Disease"/>
            <person name="Wu L."/>
            <person name="Ma J."/>
        </authorList>
    </citation>
    <scope>NUCLEOTIDE SEQUENCE [LARGE SCALE GENOMIC DNA]</scope>
    <source>
        <strain evidence="3">JCM 4866</strain>
    </source>
</reference>
<evidence type="ECO:0000313" key="2">
    <source>
        <dbReference type="EMBL" id="GGX33617.1"/>
    </source>
</evidence>
<accession>A0ABQ2XTH6</accession>
<feature type="transmembrane region" description="Helical" evidence="1">
    <location>
        <begin position="12"/>
        <end position="31"/>
    </location>
</feature>
<evidence type="ECO:0000256" key="1">
    <source>
        <dbReference type="SAM" id="Phobius"/>
    </source>
</evidence>
<proteinExistence type="predicted"/>
<gene>
    <name evidence="2" type="ORF">GCM10010383_74900</name>
</gene>
<keyword evidence="1" id="KW-1133">Transmembrane helix</keyword>
<evidence type="ECO:0000313" key="3">
    <source>
        <dbReference type="Proteomes" id="UP000617743"/>
    </source>
</evidence>
<protein>
    <submittedName>
        <fullName evidence="2">Uncharacterized protein</fullName>
    </submittedName>
</protein>
<keyword evidence="3" id="KW-1185">Reference proteome</keyword>
<sequence>MPLNRRELPSRSALAAAGVMLIGSVDVLLTAPGAVTGTAATGGAVGYGPLVPDPKGIRALPEGFSYRIPTGAFAAGGDDDDAVTPLVNNHAAPHGRR</sequence>
<dbReference type="Proteomes" id="UP000617743">
    <property type="component" value="Unassembled WGS sequence"/>
</dbReference>
<name>A0ABQ2XTH6_9ACTN</name>
<dbReference type="RefSeq" id="WP_190054749.1">
    <property type="nucleotide sequence ID" value="NZ_BMWC01000018.1"/>
</dbReference>
<comment type="caution">
    <text evidence="2">The sequence shown here is derived from an EMBL/GenBank/DDBJ whole genome shotgun (WGS) entry which is preliminary data.</text>
</comment>
<keyword evidence="1" id="KW-0472">Membrane</keyword>
<keyword evidence="1" id="KW-0812">Transmembrane</keyword>
<organism evidence="2 3">
    <name type="scientific">Streptomyces lomondensis</name>
    <dbReference type="NCBI Taxonomy" id="68229"/>
    <lineage>
        <taxon>Bacteria</taxon>
        <taxon>Bacillati</taxon>
        <taxon>Actinomycetota</taxon>
        <taxon>Actinomycetes</taxon>
        <taxon>Kitasatosporales</taxon>
        <taxon>Streptomycetaceae</taxon>
        <taxon>Streptomyces</taxon>
    </lineage>
</organism>
<dbReference type="EMBL" id="BMWC01000018">
    <property type="protein sequence ID" value="GGX33617.1"/>
    <property type="molecule type" value="Genomic_DNA"/>
</dbReference>